<protein>
    <submittedName>
        <fullName evidence="7">Uncharacterized protein</fullName>
    </submittedName>
</protein>
<gene>
    <name evidence="5" type="ORF">HUJ06_015236</name>
    <name evidence="6" type="ORF">HUJ06_015237</name>
    <name evidence="7" type="ORF">HUJ06_015240</name>
</gene>
<comment type="similarity">
    <text evidence="4">Belongs to the NAD(P)-dependent epimerase/dehydratase family. Dihydroflavonol-4-reductase subfamily.</text>
</comment>
<dbReference type="Proteomes" id="UP000607653">
    <property type="component" value="Unassembled WGS sequence"/>
</dbReference>
<keyword evidence="2" id="KW-0560">Oxidoreductase</keyword>
<keyword evidence="1" id="KW-0521">NADP</keyword>
<dbReference type="PANTHER" id="PTHR10366">
    <property type="entry name" value="NAD DEPENDENT EPIMERASE/DEHYDRATASE"/>
    <property type="match status" value="1"/>
</dbReference>
<sequence>MKHRCDNGVWKGKGKEVFDFLFDLKKISHLLELQSLRELKLFRADLTNEGSFGAAIFGCDMVFHVATPVHFASPDPENDMIKPAIQGRLNFAGDSTILRGTK</sequence>
<comment type="caution">
    <text evidence="7">The sequence shown here is derived from an EMBL/GenBank/DDBJ whole genome shotgun (WGS) entry which is preliminary data.</text>
</comment>
<name>A0A822Z7T6_NELNU</name>
<evidence type="ECO:0000256" key="1">
    <source>
        <dbReference type="ARBA" id="ARBA00022857"/>
    </source>
</evidence>
<dbReference type="InterPro" id="IPR036291">
    <property type="entry name" value="NAD(P)-bd_dom_sf"/>
</dbReference>
<dbReference type="GO" id="GO:0016491">
    <property type="term" value="F:oxidoreductase activity"/>
    <property type="evidence" value="ECO:0007669"/>
    <property type="project" value="UniProtKB-KW"/>
</dbReference>
<dbReference type="SUPFAM" id="SSF51735">
    <property type="entry name" value="NAD(P)-binding Rossmann-fold domains"/>
    <property type="match status" value="1"/>
</dbReference>
<organism evidence="7 8">
    <name type="scientific">Nelumbo nucifera</name>
    <name type="common">Sacred lotus</name>
    <dbReference type="NCBI Taxonomy" id="4432"/>
    <lineage>
        <taxon>Eukaryota</taxon>
        <taxon>Viridiplantae</taxon>
        <taxon>Streptophyta</taxon>
        <taxon>Embryophyta</taxon>
        <taxon>Tracheophyta</taxon>
        <taxon>Spermatophyta</taxon>
        <taxon>Magnoliopsida</taxon>
        <taxon>Proteales</taxon>
        <taxon>Nelumbonaceae</taxon>
        <taxon>Nelumbo</taxon>
    </lineage>
</organism>
<proteinExistence type="inferred from homology"/>
<keyword evidence="8" id="KW-1185">Reference proteome</keyword>
<reference evidence="7 8" key="1">
    <citation type="journal article" date="2020" name="Mol. Biol. Evol.">
        <title>Distinct Expression and Methylation Patterns for Genes with Different Fates following a Single Whole-Genome Duplication in Flowering Plants.</title>
        <authorList>
            <person name="Shi T."/>
            <person name="Rahmani R.S."/>
            <person name="Gugger P.F."/>
            <person name="Wang M."/>
            <person name="Li H."/>
            <person name="Zhang Y."/>
            <person name="Li Z."/>
            <person name="Wang Q."/>
            <person name="Van de Peer Y."/>
            <person name="Marchal K."/>
            <person name="Chen J."/>
        </authorList>
    </citation>
    <scope>NUCLEOTIDE SEQUENCE [LARGE SCALE GENOMIC DNA]</scope>
    <source>
        <tissue evidence="7">Leaf</tissue>
    </source>
</reference>
<dbReference type="GO" id="GO:0009813">
    <property type="term" value="P:flavonoid biosynthetic process"/>
    <property type="evidence" value="ECO:0007669"/>
    <property type="project" value="UniProtKB-KW"/>
</dbReference>
<dbReference type="PANTHER" id="PTHR10366:SF288">
    <property type="entry name" value="ANTHOCYANIDIN REDUCTASE"/>
    <property type="match status" value="1"/>
</dbReference>
<dbReference type="InterPro" id="IPR050425">
    <property type="entry name" value="NAD(P)_dehydrat-like"/>
</dbReference>
<accession>A0A822Z7T6</accession>
<dbReference type="EMBL" id="DUZY01000005">
    <property type="protein sequence ID" value="DAD40913.1"/>
    <property type="molecule type" value="Genomic_DNA"/>
</dbReference>
<evidence type="ECO:0000256" key="4">
    <source>
        <dbReference type="ARBA" id="ARBA00023445"/>
    </source>
</evidence>
<keyword evidence="3" id="KW-0284">Flavonoid biosynthesis</keyword>
<evidence type="ECO:0000313" key="7">
    <source>
        <dbReference type="EMBL" id="DAD40917.1"/>
    </source>
</evidence>
<evidence type="ECO:0000256" key="3">
    <source>
        <dbReference type="ARBA" id="ARBA00023241"/>
    </source>
</evidence>
<evidence type="ECO:0000313" key="8">
    <source>
        <dbReference type="Proteomes" id="UP000607653"/>
    </source>
</evidence>
<dbReference type="Gene3D" id="3.40.50.720">
    <property type="entry name" value="NAD(P)-binding Rossmann-like Domain"/>
    <property type="match status" value="1"/>
</dbReference>
<evidence type="ECO:0000313" key="5">
    <source>
        <dbReference type="EMBL" id="DAD40913.1"/>
    </source>
</evidence>
<dbReference type="EMBL" id="DUZY01000005">
    <property type="protein sequence ID" value="DAD40917.1"/>
    <property type="molecule type" value="Genomic_DNA"/>
</dbReference>
<evidence type="ECO:0000313" key="6">
    <source>
        <dbReference type="EMBL" id="DAD40914.1"/>
    </source>
</evidence>
<dbReference type="EMBL" id="DUZY01000005">
    <property type="protein sequence ID" value="DAD40914.1"/>
    <property type="molecule type" value="Genomic_DNA"/>
</dbReference>
<evidence type="ECO:0000256" key="2">
    <source>
        <dbReference type="ARBA" id="ARBA00023002"/>
    </source>
</evidence>
<dbReference type="AlphaFoldDB" id="A0A822Z7T6"/>